<reference evidence="2 3" key="1">
    <citation type="submission" date="2015-02" db="EMBL/GenBank/DDBJ databases">
        <title>Single-cell genomics of uncultivated deep-branching MTB reveals a conserved set of magnetosome genes.</title>
        <authorList>
            <person name="Kolinko S."/>
            <person name="Richter M."/>
            <person name="Glockner F.O."/>
            <person name="Brachmann A."/>
            <person name="Schuler D."/>
        </authorList>
    </citation>
    <scope>NUCLEOTIDE SEQUENCE [LARGE SCALE GENOMIC DNA]</scope>
    <source>
        <strain evidence="2">TM-1</strain>
    </source>
</reference>
<keyword evidence="1" id="KW-1133">Transmembrane helix</keyword>
<feature type="transmembrane region" description="Helical" evidence="1">
    <location>
        <begin position="6"/>
        <end position="25"/>
    </location>
</feature>
<sequence length="107" mass="11946">MNKDSISGYIVLMGLMVLFLAGYSCDKVEKTKEDISNLTDKKLEKIETSRVATEKNDIETLKRGIAAFSATNGRFPKDLAELQEFTAIDFDKGIYNYNPQTGAITLK</sequence>
<protein>
    <submittedName>
        <fullName evidence="2">Uncharacterized protein</fullName>
    </submittedName>
</protein>
<evidence type="ECO:0000256" key="1">
    <source>
        <dbReference type="SAM" id="Phobius"/>
    </source>
</evidence>
<accession>A0A0F3GX02</accession>
<evidence type="ECO:0000313" key="2">
    <source>
        <dbReference type="EMBL" id="KJU86499.1"/>
    </source>
</evidence>
<dbReference type="Proteomes" id="UP000033423">
    <property type="component" value="Unassembled WGS sequence"/>
</dbReference>
<evidence type="ECO:0000313" key="3">
    <source>
        <dbReference type="Proteomes" id="UP000033423"/>
    </source>
</evidence>
<dbReference type="EMBL" id="LACI01000568">
    <property type="protein sequence ID" value="KJU86499.1"/>
    <property type="molecule type" value="Genomic_DNA"/>
</dbReference>
<dbReference type="PROSITE" id="PS51257">
    <property type="entry name" value="PROKAR_LIPOPROTEIN"/>
    <property type="match status" value="1"/>
</dbReference>
<keyword evidence="1" id="KW-0472">Membrane</keyword>
<organism evidence="2 3">
    <name type="scientific">Candidatus Magnetobacterium bavaricum</name>
    <dbReference type="NCBI Taxonomy" id="29290"/>
    <lineage>
        <taxon>Bacteria</taxon>
        <taxon>Pseudomonadati</taxon>
        <taxon>Nitrospirota</taxon>
        <taxon>Thermodesulfovibrionia</taxon>
        <taxon>Thermodesulfovibrionales</taxon>
        <taxon>Candidatus Magnetobacteriaceae</taxon>
        <taxon>Candidatus Magnetobacterium</taxon>
    </lineage>
</organism>
<proteinExistence type="predicted"/>
<keyword evidence="1" id="KW-0812">Transmembrane</keyword>
<dbReference type="AlphaFoldDB" id="A0A0F3GX02"/>
<gene>
    <name evidence="2" type="ORF">MBAV_001306</name>
</gene>
<name>A0A0F3GX02_9BACT</name>
<comment type="caution">
    <text evidence="2">The sequence shown here is derived from an EMBL/GenBank/DDBJ whole genome shotgun (WGS) entry which is preliminary data.</text>
</comment>
<keyword evidence="3" id="KW-1185">Reference proteome</keyword>